<reference evidence="2 3" key="1">
    <citation type="journal article" date="2020" name="Nature">
        <title>Six reference-quality genomes reveal evolution of bat adaptations.</title>
        <authorList>
            <person name="Jebb D."/>
            <person name="Huang Z."/>
            <person name="Pippel M."/>
            <person name="Hughes G.M."/>
            <person name="Lavrichenko K."/>
            <person name="Devanna P."/>
            <person name="Winkler S."/>
            <person name="Jermiin L.S."/>
            <person name="Skirmuntt E.C."/>
            <person name="Katzourakis A."/>
            <person name="Burkitt-Gray L."/>
            <person name="Ray D.A."/>
            <person name="Sullivan K.A.M."/>
            <person name="Roscito J.G."/>
            <person name="Kirilenko B.M."/>
            <person name="Davalos L.M."/>
            <person name="Corthals A.P."/>
            <person name="Power M.L."/>
            <person name="Jones G."/>
            <person name="Ransome R.D."/>
            <person name="Dechmann D.K.N."/>
            <person name="Locatelli A.G."/>
            <person name="Puechmaille S.J."/>
            <person name="Fedrigo O."/>
            <person name="Jarvis E.D."/>
            <person name="Hiller M."/>
            <person name="Vernes S.C."/>
            <person name="Myers E.W."/>
            <person name="Teeling E.C."/>
        </authorList>
    </citation>
    <scope>NUCLEOTIDE SEQUENCE [LARGE SCALE GENOMIC DNA]</scope>
    <source>
        <strain evidence="2">MRouAeg1</strain>
        <tissue evidence="2">Muscle</tissue>
    </source>
</reference>
<organism evidence="2 3">
    <name type="scientific">Rousettus aegyptiacus</name>
    <name type="common">Egyptian fruit bat</name>
    <name type="synonym">Pteropus aegyptiacus</name>
    <dbReference type="NCBI Taxonomy" id="9407"/>
    <lineage>
        <taxon>Eukaryota</taxon>
        <taxon>Metazoa</taxon>
        <taxon>Chordata</taxon>
        <taxon>Craniata</taxon>
        <taxon>Vertebrata</taxon>
        <taxon>Euteleostomi</taxon>
        <taxon>Mammalia</taxon>
        <taxon>Eutheria</taxon>
        <taxon>Laurasiatheria</taxon>
        <taxon>Chiroptera</taxon>
        <taxon>Yinpterochiroptera</taxon>
        <taxon>Pteropodoidea</taxon>
        <taxon>Pteropodidae</taxon>
        <taxon>Rousettinae</taxon>
        <taxon>Rousettus</taxon>
    </lineage>
</organism>
<feature type="region of interest" description="Disordered" evidence="1">
    <location>
        <begin position="1"/>
        <end position="38"/>
    </location>
</feature>
<feature type="compositionally biased region" description="Basic and acidic residues" evidence="1">
    <location>
        <begin position="55"/>
        <end position="70"/>
    </location>
</feature>
<proteinExistence type="predicted"/>
<dbReference type="EMBL" id="JACASE010000011">
    <property type="protein sequence ID" value="KAF6427993.1"/>
    <property type="molecule type" value="Genomic_DNA"/>
</dbReference>
<evidence type="ECO:0000256" key="1">
    <source>
        <dbReference type="SAM" id="MobiDB-lite"/>
    </source>
</evidence>
<keyword evidence="3" id="KW-1185">Reference proteome</keyword>
<protein>
    <submittedName>
        <fullName evidence="2">Uncharacterized protein</fullName>
    </submittedName>
</protein>
<gene>
    <name evidence="2" type="ORF">HJG63_008446</name>
</gene>
<dbReference type="Proteomes" id="UP000593571">
    <property type="component" value="Unassembled WGS sequence"/>
</dbReference>
<evidence type="ECO:0000313" key="2">
    <source>
        <dbReference type="EMBL" id="KAF6427993.1"/>
    </source>
</evidence>
<sequence length="157" mass="17044">MWTPRQKPGTFCTPSPAQGGARHGGDAQDGRGWGTPRAVARAPWRRWVCRFEAQRSWERPGQRGRARERPAATPSLAHRREGTGPAAQREGSTRTAFGPVAGALAASVAYSTIQIPLRHVPSDSIPTTRRGVEGVSVIVSTLSERTGTRRGMGRRPR</sequence>
<feature type="region of interest" description="Disordered" evidence="1">
    <location>
        <begin position="55"/>
        <end position="95"/>
    </location>
</feature>
<name>A0A7J8DXX0_ROUAE</name>
<dbReference type="AlphaFoldDB" id="A0A7J8DXX0"/>
<comment type="caution">
    <text evidence="2">The sequence shown here is derived from an EMBL/GenBank/DDBJ whole genome shotgun (WGS) entry which is preliminary data.</text>
</comment>
<evidence type="ECO:0000313" key="3">
    <source>
        <dbReference type="Proteomes" id="UP000593571"/>
    </source>
</evidence>
<accession>A0A7J8DXX0</accession>